<evidence type="ECO:0000313" key="9">
    <source>
        <dbReference type="Proteomes" id="UP000095594"/>
    </source>
</evidence>
<keyword evidence="3" id="KW-1003">Cell membrane</keyword>
<organism evidence="8 9">
    <name type="scientific">Clostridium disporicum</name>
    <dbReference type="NCBI Taxonomy" id="84024"/>
    <lineage>
        <taxon>Bacteria</taxon>
        <taxon>Bacillati</taxon>
        <taxon>Bacillota</taxon>
        <taxon>Clostridia</taxon>
        <taxon>Eubacteriales</taxon>
        <taxon>Clostridiaceae</taxon>
        <taxon>Clostridium</taxon>
    </lineage>
</organism>
<comment type="subcellular location">
    <subcellularLocation>
        <location evidence="1">Cell membrane</location>
        <topology evidence="1">Multi-pass membrane protein</topology>
    </subcellularLocation>
</comment>
<feature type="transmembrane region" description="Helical" evidence="7">
    <location>
        <begin position="186"/>
        <end position="206"/>
    </location>
</feature>
<reference evidence="8 9" key="1">
    <citation type="submission" date="2015-09" db="EMBL/GenBank/DDBJ databases">
        <authorList>
            <consortium name="Pathogen Informatics"/>
        </authorList>
    </citation>
    <scope>NUCLEOTIDE SEQUENCE [LARGE SCALE GENOMIC DNA]</scope>
    <source>
        <strain evidence="8 9">2789STDY5834856</strain>
    </source>
</reference>
<accession>A0A174G8F0</accession>
<evidence type="ECO:0000256" key="2">
    <source>
        <dbReference type="ARBA" id="ARBA00006386"/>
    </source>
</evidence>
<comment type="similarity">
    <text evidence="2">Belongs to the UPF0718 family.</text>
</comment>
<evidence type="ECO:0000256" key="3">
    <source>
        <dbReference type="ARBA" id="ARBA00022475"/>
    </source>
</evidence>
<feature type="transmembrane region" description="Helical" evidence="7">
    <location>
        <begin position="119"/>
        <end position="141"/>
    </location>
</feature>
<dbReference type="AlphaFoldDB" id="A0A174G8F0"/>
<keyword evidence="6 7" id="KW-0472">Membrane</keyword>
<protein>
    <submittedName>
        <fullName evidence="8">Permease family protein</fullName>
    </submittedName>
</protein>
<dbReference type="Proteomes" id="UP000095594">
    <property type="component" value="Unassembled WGS sequence"/>
</dbReference>
<name>A0A174G8F0_9CLOT</name>
<feature type="transmembrane region" description="Helical" evidence="7">
    <location>
        <begin position="282"/>
        <end position="303"/>
    </location>
</feature>
<keyword evidence="4 7" id="KW-0812">Transmembrane</keyword>
<dbReference type="InterPro" id="IPR005524">
    <property type="entry name" value="DUF318"/>
</dbReference>
<evidence type="ECO:0000256" key="6">
    <source>
        <dbReference type="ARBA" id="ARBA00023136"/>
    </source>
</evidence>
<evidence type="ECO:0000313" key="8">
    <source>
        <dbReference type="EMBL" id="CUO56765.1"/>
    </source>
</evidence>
<dbReference type="InterPro" id="IPR052923">
    <property type="entry name" value="UPF0718"/>
</dbReference>
<dbReference type="GO" id="GO:0005886">
    <property type="term" value="C:plasma membrane"/>
    <property type="evidence" value="ECO:0007669"/>
    <property type="project" value="UniProtKB-SubCell"/>
</dbReference>
<dbReference type="EMBL" id="CYZX01000011">
    <property type="protein sequence ID" value="CUO56765.1"/>
    <property type="molecule type" value="Genomic_DNA"/>
</dbReference>
<dbReference type="OrthoDB" id="9810876at2"/>
<evidence type="ECO:0000256" key="7">
    <source>
        <dbReference type="SAM" id="Phobius"/>
    </source>
</evidence>
<feature type="transmembrane region" description="Helical" evidence="7">
    <location>
        <begin position="51"/>
        <end position="77"/>
    </location>
</feature>
<dbReference type="PANTHER" id="PTHR34184">
    <property type="entry name" value="UPF0718 PROTEIN YCGR"/>
    <property type="match status" value="1"/>
</dbReference>
<keyword evidence="5 7" id="KW-1133">Transmembrane helix</keyword>
<evidence type="ECO:0000256" key="1">
    <source>
        <dbReference type="ARBA" id="ARBA00004651"/>
    </source>
</evidence>
<feature type="transmembrane region" description="Helical" evidence="7">
    <location>
        <begin position="89"/>
        <end position="112"/>
    </location>
</feature>
<gene>
    <name evidence="8" type="ORF">ERS852471_01791</name>
</gene>
<proteinExistence type="inferred from homology"/>
<dbReference type="Pfam" id="PF03773">
    <property type="entry name" value="ArsP_1"/>
    <property type="match status" value="1"/>
</dbReference>
<dbReference type="PANTHER" id="PTHR34184:SF4">
    <property type="entry name" value="UPF0718 PROTEIN YCGR"/>
    <property type="match status" value="1"/>
</dbReference>
<sequence length="304" mass="33128">MVDTSILESFIWSFLGIVVESLPFIIIGSLVSAIIQVFLTEELIRKFIPRVSILGYLGAVLSGILFPICECAIVPITRSLIKKGLPVGIGISFMLAVPIVNPIVIMSTYYAFPNNISIVLLRTLGGALIALLVGLIMGYLYNGKKKEVILKENIMTIRCDCCVSNKFATTKSEKILNLINHGSNEFLNISVYFIIGAFISSIFVALMNNEVIARINTNNLVGVLFMIGLSFILSLCSEADAFVVKGFLNNFGVGAIVGFLIMGPMMDLKNAFLAFGVFKNRFASRLILIITILVTALALLISIL</sequence>
<evidence type="ECO:0000256" key="5">
    <source>
        <dbReference type="ARBA" id="ARBA00022989"/>
    </source>
</evidence>
<feature type="transmembrane region" description="Helical" evidence="7">
    <location>
        <begin position="12"/>
        <end position="39"/>
    </location>
</feature>
<feature type="transmembrane region" description="Helical" evidence="7">
    <location>
        <begin position="218"/>
        <end position="235"/>
    </location>
</feature>
<evidence type="ECO:0000256" key="4">
    <source>
        <dbReference type="ARBA" id="ARBA00022692"/>
    </source>
</evidence>